<dbReference type="RefSeq" id="WP_143043839.1">
    <property type="nucleotide sequence ID" value="NZ_FNDJ01000010.1"/>
</dbReference>
<accession>A0A1G8TDP3</accession>
<organism evidence="1 2">
    <name type="scientific">Nonomuraea jiangxiensis</name>
    <dbReference type="NCBI Taxonomy" id="633440"/>
    <lineage>
        <taxon>Bacteria</taxon>
        <taxon>Bacillati</taxon>
        <taxon>Actinomycetota</taxon>
        <taxon>Actinomycetes</taxon>
        <taxon>Streptosporangiales</taxon>
        <taxon>Streptosporangiaceae</taxon>
        <taxon>Nonomuraea</taxon>
    </lineage>
</organism>
<reference evidence="1 2" key="1">
    <citation type="submission" date="2016-10" db="EMBL/GenBank/DDBJ databases">
        <authorList>
            <person name="de Groot N.N."/>
        </authorList>
    </citation>
    <scope>NUCLEOTIDE SEQUENCE [LARGE SCALE GENOMIC DNA]</scope>
    <source>
        <strain evidence="1 2">CGMCC 4.6533</strain>
    </source>
</reference>
<sequence>MPQVGFSRAIRTISALTGRRVPGRPGRRLSVKVHSRATRLLCQRKIVAGVTGNTSGHRRRWISRYNAASQSRSR</sequence>
<proteinExistence type="predicted"/>
<dbReference type="Proteomes" id="UP000199202">
    <property type="component" value="Unassembled WGS sequence"/>
</dbReference>
<evidence type="ECO:0000313" key="2">
    <source>
        <dbReference type="Proteomes" id="UP000199202"/>
    </source>
</evidence>
<dbReference type="STRING" id="633440.SAMN05421869_110153"/>
<dbReference type="AlphaFoldDB" id="A0A1G8TDP3"/>
<name>A0A1G8TDP3_9ACTN</name>
<keyword evidence="2" id="KW-1185">Reference proteome</keyword>
<dbReference type="EMBL" id="FNDJ01000010">
    <property type="protein sequence ID" value="SDJ39641.1"/>
    <property type="molecule type" value="Genomic_DNA"/>
</dbReference>
<evidence type="ECO:0000313" key="1">
    <source>
        <dbReference type="EMBL" id="SDJ39641.1"/>
    </source>
</evidence>
<protein>
    <submittedName>
        <fullName evidence="1">Uncharacterized protein</fullName>
    </submittedName>
</protein>
<gene>
    <name evidence="1" type="ORF">SAMN05421869_110153</name>
</gene>